<dbReference type="AlphaFoldDB" id="A0A1G7TF84"/>
<protein>
    <submittedName>
        <fullName evidence="1">Transcriptional regulator, AbiEi antitoxin, Type IV TA system</fullName>
    </submittedName>
</protein>
<sequence length="326" mass="36093">MRMTADLTDLISRGELDARGLSSRAIAASVRAGRLHKLHSGWYIDGETWRAAHVEQRHRYRVLAAYARSRDGVGVASLVSAAVMWDLPLFRITPRRVHQSGSTLDGHVSTGDVARHEVDVSEGERVLIDGIPTTSLARTVADMSRLATPEAGLSIADAALRRVAWDPATRTYDHVAAEELREAVRASMERVRGARGVRRGRRIVALADGRAQLPGESVSRLYLLELGFAPPRLQVPIPDPVGGWYFVDFGLDDVNSWGEFDGVGKYLDARMRGGVDLERTLLAEKAREDWIRGTTNRKFPRWGMPALDSARTLGIRLAHFHVVPPR</sequence>
<dbReference type="Proteomes" id="UP000199009">
    <property type="component" value="Chromosome I"/>
</dbReference>
<name>A0A1G7TF84_9MICO</name>
<accession>A0A1G7TF84</accession>
<dbReference type="EMBL" id="LT629692">
    <property type="protein sequence ID" value="SDG33895.1"/>
    <property type="molecule type" value="Genomic_DNA"/>
</dbReference>
<reference evidence="1 2" key="1">
    <citation type="submission" date="2016-10" db="EMBL/GenBank/DDBJ databases">
        <authorList>
            <person name="de Groot N.N."/>
        </authorList>
    </citation>
    <scope>NUCLEOTIDE SEQUENCE [LARGE SCALE GENOMIC DNA]</scope>
    <source>
        <strain evidence="1 2">DSM 23142</strain>
    </source>
</reference>
<keyword evidence="2" id="KW-1185">Reference proteome</keyword>
<proteinExistence type="predicted"/>
<organism evidence="1 2">
    <name type="scientific">Microbacterium pygmaeum</name>
    <dbReference type="NCBI Taxonomy" id="370764"/>
    <lineage>
        <taxon>Bacteria</taxon>
        <taxon>Bacillati</taxon>
        <taxon>Actinomycetota</taxon>
        <taxon>Actinomycetes</taxon>
        <taxon>Micrococcales</taxon>
        <taxon>Microbacteriaceae</taxon>
        <taxon>Microbacterium</taxon>
    </lineage>
</organism>
<gene>
    <name evidence="1" type="ORF">SAMN04489810_0034</name>
</gene>
<dbReference type="STRING" id="370764.SAMN04489810_0034"/>
<evidence type="ECO:0000313" key="2">
    <source>
        <dbReference type="Proteomes" id="UP000199009"/>
    </source>
</evidence>
<evidence type="ECO:0000313" key="1">
    <source>
        <dbReference type="EMBL" id="SDG33895.1"/>
    </source>
</evidence>